<dbReference type="Proteomes" id="UP001597641">
    <property type="component" value="Unassembled WGS sequence"/>
</dbReference>
<proteinExistence type="inferred from homology"/>
<dbReference type="PANTHER" id="PTHR33452:SF1">
    <property type="entry name" value="INNER MEMBRANE PROTEIN YPHA-RELATED"/>
    <property type="match status" value="1"/>
</dbReference>
<name>A0ABW6BV98_9BACT</name>
<dbReference type="InterPro" id="IPR032808">
    <property type="entry name" value="DoxX"/>
</dbReference>
<feature type="transmembrane region" description="Helical" evidence="7">
    <location>
        <begin position="83"/>
        <end position="102"/>
    </location>
</feature>
<gene>
    <name evidence="8" type="ORF">ACFS7Z_15200</name>
</gene>
<sequence length="157" mass="17638">MDAGAFSFFRRHSAYGVLFLRLAIGVFIIYGVQDNVFSWERMLEFRDFLQERGVPYPLLAAHVSVYVQFTCGILLLLGGAVRFVGLLLIINFTAAIFIAHIGQPFQQYYPAAQLIAVGFFFLFNGAGPVSLDAFVTRTQQKHHSPLYAKKPSVIRKS</sequence>
<protein>
    <submittedName>
        <fullName evidence="8">DoxX family protein</fullName>
    </submittedName>
</protein>
<comment type="caution">
    <text evidence="8">The sequence shown here is derived from an EMBL/GenBank/DDBJ whole genome shotgun (WGS) entry which is preliminary data.</text>
</comment>
<dbReference type="RefSeq" id="WP_377486104.1">
    <property type="nucleotide sequence ID" value="NZ_JBHUOX010000011.1"/>
</dbReference>
<dbReference type="Pfam" id="PF07681">
    <property type="entry name" value="DoxX"/>
    <property type="match status" value="1"/>
</dbReference>
<accession>A0ABW6BV98</accession>
<keyword evidence="5 7" id="KW-1133">Transmembrane helix</keyword>
<evidence type="ECO:0000256" key="4">
    <source>
        <dbReference type="ARBA" id="ARBA00022692"/>
    </source>
</evidence>
<keyword evidence="9" id="KW-1185">Reference proteome</keyword>
<evidence type="ECO:0000313" key="8">
    <source>
        <dbReference type="EMBL" id="MFD3001718.1"/>
    </source>
</evidence>
<dbReference type="PANTHER" id="PTHR33452">
    <property type="entry name" value="OXIDOREDUCTASE CATD-RELATED"/>
    <property type="match status" value="1"/>
</dbReference>
<feature type="transmembrane region" description="Helical" evidence="7">
    <location>
        <begin position="53"/>
        <end position="76"/>
    </location>
</feature>
<dbReference type="EMBL" id="JBHUOX010000011">
    <property type="protein sequence ID" value="MFD3001718.1"/>
    <property type="molecule type" value="Genomic_DNA"/>
</dbReference>
<evidence type="ECO:0000256" key="2">
    <source>
        <dbReference type="ARBA" id="ARBA00006679"/>
    </source>
</evidence>
<evidence type="ECO:0000313" key="9">
    <source>
        <dbReference type="Proteomes" id="UP001597641"/>
    </source>
</evidence>
<organism evidence="8 9">
    <name type="scientific">Pontibacter toksunensis</name>
    <dbReference type="NCBI Taxonomy" id="1332631"/>
    <lineage>
        <taxon>Bacteria</taxon>
        <taxon>Pseudomonadati</taxon>
        <taxon>Bacteroidota</taxon>
        <taxon>Cytophagia</taxon>
        <taxon>Cytophagales</taxon>
        <taxon>Hymenobacteraceae</taxon>
        <taxon>Pontibacter</taxon>
    </lineage>
</organism>
<evidence type="ECO:0000256" key="1">
    <source>
        <dbReference type="ARBA" id="ARBA00004651"/>
    </source>
</evidence>
<evidence type="ECO:0000256" key="3">
    <source>
        <dbReference type="ARBA" id="ARBA00022475"/>
    </source>
</evidence>
<comment type="subcellular location">
    <subcellularLocation>
        <location evidence="1">Cell membrane</location>
        <topology evidence="1">Multi-pass membrane protein</topology>
    </subcellularLocation>
</comment>
<comment type="similarity">
    <text evidence="2">Belongs to the DoxX family.</text>
</comment>
<feature type="transmembrane region" description="Helical" evidence="7">
    <location>
        <begin position="114"/>
        <end position="135"/>
    </location>
</feature>
<keyword evidence="3" id="KW-1003">Cell membrane</keyword>
<evidence type="ECO:0000256" key="6">
    <source>
        <dbReference type="ARBA" id="ARBA00023136"/>
    </source>
</evidence>
<evidence type="ECO:0000256" key="7">
    <source>
        <dbReference type="SAM" id="Phobius"/>
    </source>
</evidence>
<reference evidence="9" key="1">
    <citation type="journal article" date="2019" name="Int. J. Syst. Evol. Microbiol.">
        <title>The Global Catalogue of Microorganisms (GCM) 10K type strain sequencing project: providing services to taxonomists for standard genome sequencing and annotation.</title>
        <authorList>
            <consortium name="The Broad Institute Genomics Platform"/>
            <consortium name="The Broad Institute Genome Sequencing Center for Infectious Disease"/>
            <person name="Wu L."/>
            <person name="Ma J."/>
        </authorList>
    </citation>
    <scope>NUCLEOTIDE SEQUENCE [LARGE SCALE GENOMIC DNA]</scope>
    <source>
        <strain evidence="9">KCTC 23984</strain>
    </source>
</reference>
<keyword evidence="6 7" id="KW-0472">Membrane</keyword>
<keyword evidence="4 7" id="KW-0812">Transmembrane</keyword>
<feature type="transmembrane region" description="Helical" evidence="7">
    <location>
        <begin position="12"/>
        <end position="33"/>
    </location>
</feature>
<evidence type="ECO:0000256" key="5">
    <source>
        <dbReference type="ARBA" id="ARBA00022989"/>
    </source>
</evidence>
<dbReference type="InterPro" id="IPR051907">
    <property type="entry name" value="DoxX-like_oxidoreductase"/>
</dbReference>